<dbReference type="AlphaFoldDB" id="A0A813H0G7"/>
<proteinExistence type="predicted"/>
<protein>
    <submittedName>
        <fullName evidence="2">Uncharacterized protein</fullName>
    </submittedName>
</protein>
<accession>A0A813H0G7</accession>
<dbReference type="Proteomes" id="UP000654075">
    <property type="component" value="Unassembled WGS sequence"/>
</dbReference>
<dbReference type="EMBL" id="CAJNNV010030050">
    <property type="protein sequence ID" value="CAE8631154.1"/>
    <property type="molecule type" value="Genomic_DNA"/>
</dbReference>
<feature type="non-terminal residue" evidence="2">
    <location>
        <position position="81"/>
    </location>
</feature>
<feature type="compositionally biased region" description="Basic and acidic residues" evidence="1">
    <location>
        <begin position="46"/>
        <end position="67"/>
    </location>
</feature>
<gene>
    <name evidence="2" type="ORF">PGLA1383_LOCUS47290</name>
</gene>
<comment type="caution">
    <text evidence="2">The sequence shown here is derived from an EMBL/GenBank/DDBJ whole genome shotgun (WGS) entry which is preliminary data.</text>
</comment>
<evidence type="ECO:0000256" key="1">
    <source>
        <dbReference type="SAM" id="MobiDB-lite"/>
    </source>
</evidence>
<evidence type="ECO:0000313" key="2">
    <source>
        <dbReference type="EMBL" id="CAE8631154.1"/>
    </source>
</evidence>
<evidence type="ECO:0000313" key="3">
    <source>
        <dbReference type="Proteomes" id="UP000654075"/>
    </source>
</evidence>
<reference evidence="2" key="1">
    <citation type="submission" date="2021-02" db="EMBL/GenBank/DDBJ databases">
        <authorList>
            <person name="Dougan E. K."/>
            <person name="Rhodes N."/>
            <person name="Thang M."/>
            <person name="Chan C."/>
        </authorList>
    </citation>
    <scope>NUCLEOTIDE SEQUENCE</scope>
</reference>
<feature type="region of interest" description="Disordered" evidence="1">
    <location>
        <begin position="36"/>
        <end position="81"/>
    </location>
</feature>
<keyword evidence="3" id="KW-1185">Reference proteome</keyword>
<name>A0A813H0G7_POLGL</name>
<organism evidence="2 3">
    <name type="scientific">Polarella glacialis</name>
    <name type="common">Dinoflagellate</name>
    <dbReference type="NCBI Taxonomy" id="89957"/>
    <lineage>
        <taxon>Eukaryota</taxon>
        <taxon>Sar</taxon>
        <taxon>Alveolata</taxon>
        <taxon>Dinophyceae</taxon>
        <taxon>Suessiales</taxon>
        <taxon>Suessiaceae</taxon>
        <taxon>Polarella</taxon>
    </lineage>
</organism>
<sequence>VHPLASSMLLCPSVDGKPAVKLDGKPAVKVRRGGAEAQASVISTGAHKDFELSRGHGQRSGDGERSQGWHVIDCGGRSQGE</sequence>